<keyword evidence="2" id="KW-0539">Nucleus</keyword>
<protein>
    <submittedName>
        <fullName evidence="4">BQ2448_136 protein</fullName>
    </submittedName>
</protein>
<dbReference type="SUPFAM" id="SSF47113">
    <property type="entry name" value="Histone-fold"/>
    <property type="match status" value="1"/>
</dbReference>
<dbReference type="GO" id="GO:0016251">
    <property type="term" value="F:RNA polymerase II general transcription initiation factor activity"/>
    <property type="evidence" value="ECO:0007669"/>
    <property type="project" value="TreeGrafter"/>
</dbReference>
<keyword evidence="5" id="KW-1185">Reference proteome</keyword>
<sequence>MADSEHPKTKRAKRSNDARFPVASNPPLIARIKRLIQADEEIGKVAQATPVLVCPFKDPPRLSSQLRVLTTILSRSCKTTAKALELFLDQLVQELVKDSQARNVQKISAHTLKRVINTVPTFDFLSDLVQHVPDPIQAEEADGSNEGEKKPRTAATSAVATGSRSSGRKGKAVARLGDYATGEEGSGDEYGVGRGKEEEEDEYDE</sequence>
<evidence type="ECO:0000256" key="1">
    <source>
        <dbReference type="ARBA" id="ARBA00004123"/>
    </source>
</evidence>
<gene>
    <name evidence="4" type="ORF">BQ2448_136</name>
</gene>
<dbReference type="STRING" id="269621.A0A238F4Q4"/>
<dbReference type="InterPro" id="IPR009072">
    <property type="entry name" value="Histone-fold"/>
</dbReference>
<dbReference type="GO" id="GO:0001046">
    <property type="term" value="F:core promoter sequence-specific DNA binding"/>
    <property type="evidence" value="ECO:0007669"/>
    <property type="project" value="TreeGrafter"/>
</dbReference>
<dbReference type="GO" id="GO:0017054">
    <property type="term" value="C:negative cofactor 2 complex"/>
    <property type="evidence" value="ECO:0007669"/>
    <property type="project" value="TreeGrafter"/>
</dbReference>
<dbReference type="AlphaFoldDB" id="A0A238F4Q4"/>
<name>A0A238F4Q4_9BASI</name>
<organism evidence="4 5">
    <name type="scientific">Microbotryum intermedium</name>
    <dbReference type="NCBI Taxonomy" id="269621"/>
    <lineage>
        <taxon>Eukaryota</taxon>
        <taxon>Fungi</taxon>
        <taxon>Dikarya</taxon>
        <taxon>Basidiomycota</taxon>
        <taxon>Pucciniomycotina</taxon>
        <taxon>Microbotryomycetes</taxon>
        <taxon>Microbotryales</taxon>
        <taxon>Microbotryaceae</taxon>
        <taxon>Microbotryum</taxon>
    </lineage>
</organism>
<dbReference type="Gene3D" id="1.10.20.10">
    <property type="entry name" value="Histone, subunit A"/>
    <property type="match status" value="1"/>
</dbReference>
<dbReference type="InterPro" id="IPR050568">
    <property type="entry name" value="Transcr_DNA_Rep_Reg"/>
</dbReference>
<proteinExistence type="predicted"/>
<dbReference type="PANTHER" id="PTHR10252">
    <property type="entry name" value="HISTONE-LIKE TRANSCRIPTION FACTOR CCAAT-RELATED"/>
    <property type="match status" value="1"/>
</dbReference>
<dbReference type="CDD" id="cd22906">
    <property type="entry name" value="HFD_DRAP1"/>
    <property type="match status" value="1"/>
</dbReference>
<evidence type="ECO:0000256" key="3">
    <source>
        <dbReference type="SAM" id="MobiDB-lite"/>
    </source>
</evidence>
<dbReference type="EMBL" id="FMSP01000003">
    <property type="protein sequence ID" value="SCV68015.1"/>
    <property type="molecule type" value="Genomic_DNA"/>
</dbReference>
<evidence type="ECO:0000256" key="2">
    <source>
        <dbReference type="ARBA" id="ARBA00023242"/>
    </source>
</evidence>
<comment type="subcellular location">
    <subcellularLocation>
        <location evidence="1">Nucleus</location>
    </subcellularLocation>
</comment>
<feature type="compositionally biased region" description="Polar residues" evidence="3">
    <location>
        <begin position="154"/>
        <end position="165"/>
    </location>
</feature>
<reference evidence="5" key="1">
    <citation type="submission" date="2016-09" db="EMBL/GenBank/DDBJ databases">
        <authorList>
            <person name="Jeantristanb JTB J.-T."/>
            <person name="Ricardo R."/>
        </authorList>
    </citation>
    <scope>NUCLEOTIDE SEQUENCE [LARGE SCALE GENOMIC DNA]</scope>
</reference>
<evidence type="ECO:0000313" key="4">
    <source>
        <dbReference type="EMBL" id="SCV68015.1"/>
    </source>
</evidence>
<dbReference type="GO" id="GO:0046982">
    <property type="term" value="F:protein heterodimerization activity"/>
    <property type="evidence" value="ECO:0007669"/>
    <property type="project" value="InterPro"/>
</dbReference>
<accession>A0A238F4Q4</accession>
<dbReference type="Proteomes" id="UP000198372">
    <property type="component" value="Unassembled WGS sequence"/>
</dbReference>
<dbReference type="OrthoDB" id="653904at2759"/>
<evidence type="ECO:0000313" key="5">
    <source>
        <dbReference type="Proteomes" id="UP000198372"/>
    </source>
</evidence>
<dbReference type="PANTHER" id="PTHR10252:SF5">
    <property type="entry name" value="DR1-ASSOCIATED COREPRESSOR"/>
    <property type="match status" value="1"/>
</dbReference>
<feature type="region of interest" description="Disordered" evidence="3">
    <location>
        <begin position="138"/>
        <end position="205"/>
    </location>
</feature>
<feature type="region of interest" description="Disordered" evidence="3">
    <location>
        <begin position="1"/>
        <end position="21"/>
    </location>
</feature>